<dbReference type="AlphaFoldDB" id="A0A7Y9ZN44"/>
<dbReference type="EMBL" id="JACBZM010000001">
    <property type="protein sequence ID" value="NYI46616.1"/>
    <property type="molecule type" value="Genomic_DNA"/>
</dbReference>
<dbReference type="PANTHER" id="PTHR33744:SF17">
    <property type="entry name" value="CONSERVED PROTEIN"/>
    <property type="match status" value="1"/>
</dbReference>
<dbReference type="Pfam" id="PF13556">
    <property type="entry name" value="HTH_30"/>
    <property type="match status" value="1"/>
</dbReference>
<reference evidence="4 5" key="1">
    <citation type="submission" date="2020-07" db="EMBL/GenBank/DDBJ databases">
        <title>Sequencing the genomes of 1000 actinobacteria strains.</title>
        <authorList>
            <person name="Klenk H.-P."/>
        </authorList>
    </citation>
    <scope>NUCLEOTIDE SEQUENCE [LARGE SCALE GENOMIC DNA]</scope>
    <source>
        <strain evidence="4 5">DSM 15131</strain>
    </source>
</reference>
<name>A0A7Y9ZN44_9ACTN</name>
<dbReference type="InterPro" id="IPR051448">
    <property type="entry name" value="CdaR-like_regulators"/>
</dbReference>
<comment type="caution">
    <text evidence="4">The sequence shown here is derived from an EMBL/GenBank/DDBJ whole genome shotgun (WGS) entry which is preliminary data.</text>
</comment>
<evidence type="ECO:0000259" key="2">
    <source>
        <dbReference type="Pfam" id="PF13556"/>
    </source>
</evidence>
<evidence type="ECO:0000256" key="1">
    <source>
        <dbReference type="ARBA" id="ARBA00006754"/>
    </source>
</evidence>
<proteinExistence type="inferred from homology"/>
<evidence type="ECO:0000313" key="4">
    <source>
        <dbReference type="EMBL" id="NYI46616.1"/>
    </source>
</evidence>
<feature type="domain" description="CdaR GGDEF-like" evidence="3">
    <location>
        <begin position="154"/>
        <end position="276"/>
    </location>
</feature>
<dbReference type="PANTHER" id="PTHR33744">
    <property type="entry name" value="CARBOHYDRATE DIACID REGULATOR"/>
    <property type="match status" value="1"/>
</dbReference>
<dbReference type="InterPro" id="IPR025736">
    <property type="entry name" value="PucR_C-HTH_dom"/>
</dbReference>
<dbReference type="RefSeq" id="WP_179650482.1">
    <property type="nucleotide sequence ID" value="NZ_JACBZM010000001.1"/>
</dbReference>
<organism evidence="4 5">
    <name type="scientific">Nocardioides aromaticivorans</name>
    <dbReference type="NCBI Taxonomy" id="200618"/>
    <lineage>
        <taxon>Bacteria</taxon>
        <taxon>Bacillati</taxon>
        <taxon>Actinomycetota</taxon>
        <taxon>Actinomycetes</taxon>
        <taxon>Propionibacteriales</taxon>
        <taxon>Nocardioidaceae</taxon>
        <taxon>Nocardioides</taxon>
    </lineage>
</organism>
<dbReference type="Pfam" id="PF17853">
    <property type="entry name" value="GGDEF_2"/>
    <property type="match status" value="1"/>
</dbReference>
<sequence length="405" mass="43371">MTTLDDLTEEMARLTDAPCTLEDPEFRLIAFSDHRTDDAVDSIRQRSILQRHSSEDVRAWFRGQGIEDSEGPLRTPADTELGIVARLCVPARHLGRVQGYFWLLDPDGRIDPATWPEAGRIAESAAHLLNVAERRQARRDALFRELVEGGRLAARESAADLADAAGLDLREPLACVLVDRPELADQVASRPARSGVVWARTGDAVAAVVRARLVADSSGGAGSGGATGTDALLTALGIGRRLDSLDSVTRAAVGPVVPDIDSLATTFRGARVGLRVARTRPPGEVVTWSSLGPLALLGVARDDDLAAAVVEPAVQRFLATATSDVVTTLQVWLDEAGSASRTAERLSVHRQTVYHRLAQVEQATGHDLSRGRDRLRLHLAVELAPFLAEPAPGLTPPGRGAAPRR</sequence>
<protein>
    <submittedName>
        <fullName evidence="4">Sugar diacid utilization regulator</fullName>
    </submittedName>
</protein>
<accession>A0A7Y9ZN44</accession>
<dbReference type="InterPro" id="IPR042070">
    <property type="entry name" value="PucR_C-HTH_sf"/>
</dbReference>
<dbReference type="Proteomes" id="UP000562045">
    <property type="component" value="Unassembled WGS sequence"/>
</dbReference>
<dbReference type="Gene3D" id="1.10.10.2840">
    <property type="entry name" value="PucR C-terminal helix-turn-helix domain"/>
    <property type="match status" value="1"/>
</dbReference>
<gene>
    <name evidence="4" type="ORF">BJ993_003696</name>
</gene>
<comment type="similarity">
    <text evidence="1">Belongs to the CdaR family.</text>
</comment>
<evidence type="ECO:0000313" key="5">
    <source>
        <dbReference type="Proteomes" id="UP000562045"/>
    </source>
</evidence>
<evidence type="ECO:0000259" key="3">
    <source>
        <dbReference type="Pfam" id="PF17853"/>
    </source>
</evidence>
<dbReference type="InterPro" id="IPR041522">
    <property type="entry name" value="CdaR_GGDEF"/>
</dbReference>
<feature type="domain" description="PucR C-terminal helix-turn-helix" evidence="2">
    <location>
        <begin position="326"/>
        <end position="382"/>
    </location>
</feature>